<name>A0AA85KH45_TRIRE</name>
<keyword evidence="2" id="KW-1185">Reference proteome</keyword>
<organism evidence="2 3">
    <name type="scientific">Trichobilharzia regenti</name>
    <name type="common">Nasal bird schistosome</name>
    <dbReference type="NCBI Taxonomy" id="157069"/>
    <lineage>
        <taxon>Eukaryota</taxon>
        <taxon>Metazoa</taxon>
        <taxon>Spiralia</taxon>
        <taxon>Lophotrochozoa</taxon>
        <taxon>Platyhelminthes</taxon>
        <taxon>Trematoda</taxon>
        <taxon>Digenea</taxon>
        <taxon>Strigeidida</taxon>
        <taxon>Schistosomatoidea</taxon>
        <taxon>Schistosomatidae</taxon>
        <taxon>Trichobilharzia</taxon>
    </lineage>
</organism>
<feature type="region of interest" description="Disordered" evidence="1">
    <location>
        <begin position="1"/>
        <end position="45"/>
    </location>
</feature>
<evidence type="ECO:0000313" key="2">
    <source>
        <dbReference type="Proteomes" id="UP000050795"/>
    </source>
</evidence>
<reference evidence="2" key="1">
    <citation type="submission" date="2022-06" db="EMBL/GenBank/DDBJ databases">
        <authorList>
            <person name="Berger JAMES D."/>
            <person name="Berger JAMES D."/>
        </authorList>
    </citation>
    <scope>NUCLEOTIDE SEQUENCE [LARGE SCALE GENOMIC DNA]</scope>
</reference>
<feature type="compositionally biased region" description="Basic and acidic residues" evidence="1">
    <location>
        <begin position="20"/>
        <end position="38"/>
    </location>
</feature>
<reference evidence="3" key="2">
    <citation type="submission" date="2023-11" db="UniProtKB">
        <authorList>
            <consortium name="WormBaseParasite"/>
        </authorList>
    </citation>
    <scope>IDENTIFICATION</scope>
</reference>
<sequence>MGKINISANTNESLEGLTTKSDECIQTDDMRNDSEKEANQSNNIEMIDSFTQSDLRWDDENKHADTNLIMTKRNENKEQDTQYEDVIRQKQLQLNEIQTNYNKLFEIYTQSQLNFEKIQDDLKARLYTALVENKEKTTLIEEMKKNLTHEIQTTKEYYENVTAKQRTEFTLAQNILKSKIHELHQQLLVCSCESLKMKCSKKQNLTSDDVSSSLMATEAFCQSKILTSTSTNHDHSCITQQREQTRLYMDNKSQGEFRLPALST</sequence>
<dbReference type="AlphaFoldDB" id="A0AA85KH45"/>
<evidence type="ECO:0000313" key="3">
    <source>
        <dbReference type="WBParaSite" id="TREG1_87630.1"/>
    </source>
</evidence>
<accession>A0AA85KH45</accession>
<dbReference type="WBParaSite" id="TREG1_87630.1">
    <property type="protein sequence ID" value="TREG1_87630.1"/>
    <property type="gene ID" value="TREG1_87630"/>
</dbReference>
<feature type="compositionally biased region" description="Polar residues" evidence="1">
    <location>
        <begin position="1"/>
        <end position="19"/>
    </location>
</feature>
<proteinExistence type="predicted"/>
<dbReference type="Proteomes" id="UP000050795">
    <property type="component" value="Unassembled WGS sequence"/>
</dbReference>
<protein>
    <submittedName>
        <fullName evidence="3">Uncharacterized protein</fullName>
    </submittedName>
</protein>
<evidence type="ECO:0000256" key="1">
    <source>
        <dbReference type="SAM" id="MobiDB-lite"/>
    </source>
</evidence>